<evidence type="ECO:0000313" key="4">
    <source>
        <dbReference type="Proteomes" id="UP000217257"/>
    </source>
</evidence>
<gene>
    <name evidence="3" type="ORF">CYFUS_006430</name>
</gene>
<dbReference type="KEGG" id="cfus:CYFUS_006430"/>
<dbReference type="EMBL" id="CP022098">
    <property type="protein sequence ID" value="ATB40968.1"/>
    <property type="molecule type" value="Genomic_DNA"/>
</dbReference>
<organism evidence="3 4">
    <name type="scientific">Cystobacter fuscus</name>
    <dbReference type="NCBI Taxonomy" id="43"/>
    <lineage>
        <taxon>Bacteria</taxon>
        <taxon>Pseudomonadati</taxon>
        <taxon>Myxococcota</taxon>
        <taxon>Myxococcia</taxon>
        <taxon>Myxococcales</taxon>
        <taxon>Cystobacterineae</taxon>
        <taxon>Archangiaceae</taxon>
        <taxon>Cystobacter</taxon>
    </lineage>
</organism>
<feature type="signal peptide" evidence="1">
    <location>
        <begin position="1"/>
        <end position="19"/>
    </location>
</feature>
<name>A0A250JBL6_9BACT</name>
<dbReference type="Proteomes" id="UP000217257">
    <property type="component" value="Chromosome"/>
</dbReference>
<accession>A0A250JBL6</accession>
<sequence>MLSLSTALIVVLASAPAPASWRFETGATPEVSLSAVNGSIQVEAVEGQTVSVEARREDGADVKSFLDVEQDGDEVSVTVCCGPCEERRAASRCDNPVPVHLVVKVPRGSELEVSAVGAPVKVTGVTGSLEVTTVNGDVSLIGSRGRLEVTTVGGSVDLRPDDIDNTEVSTVSGNVKLKLPRDAGARVEFSSVGGRFNGGGASMGSIERRYGDGKHPVEVSTVNGSFDLQSDSAAN</sequence>
<proteinExistence type="predicted"/>
<dbReference type="RefSeq" id="WP_232536942.1">
    <property type="nucleotide sequence ID" value="NZ_CP022098.1"/>
</dbReference>
<evidence type="ECO:0000313" key="3">
    <source>
        <dbReference type="EMBL" id="ATB40968.1"/>
    </source>
</evidence>
<keyword evidence="1" id="KW-0732">Signal</keyword>
<dbReference type="AlphaFoldDB" id="A0A250JBL6"/>
<dbReference type="InterPro" id="IPR025164">
    <property type="entry name" value="Toastrack_DUF4097"/>
</dbReference>
<feature type="chain" id="PRO_5012987560" description="DUF4097 domain-containing protein" evidence="1">
    <location>
        <begin position="20"/>
        <end position="235"/>
    </location>
</feature>
<dbReference type="Pfam" id="PF13349">
    <property type="entry name" value="DUF4097"/>
    <property type="match status" value="1"/>
</dbReference>
<evidence type="ECO:0000259" key="2">
    <source>
        <dbReference type="Pfam" id="PF13349"/>
    </source>
</evidence>
<evidence type="ECO:0000256" key="1">
    <source>
        <dbReference type="SAM" id="SignalP"/>
    </source>
</evidence>
<protein>
    <recommendedName>
        <fullName evidence="2">DUF4097 domain-containing protein</fullName>
    </recommendedName>
</protein>
<reference evidence="3 4" key="1">
    <citation type="submission" date="2017-06" db="EMBL/GenBank/DDBJ databases">
        <title>Sequencing and comparative analysis of myxobacterial genomes.</title>
        <authorList>
            <person name="Rupp O."/>
            <person name="Goesmann A."/>
            <person name="Sogaard-Andersen L."/>
        </authorList>
    </citation>
    <scope>NUCLEOTIDE SEQUENCE [LARGE SCALE GENOMIC DNA]</scope>
    <source>
        <strain evidence="3 4">DSM 52655</strain>
    </source>
</reference>
<feature type="domain" description="DUF4097" evidence="2">
    <location>
        <begin position="119"/>
        <end position="228"/>
    </location>
</feature>